<proteinExistence type="predicted"/>
<reference evidence="2 3" key="1">
    <citation type="submission" date="2018-04" db="EMBL/GenBank/DDBJ databases">
        <title>Genomic Encyclopedia of Archaeal and Bacterial Type Strains, Phase II (KMG-II): from individual species to whole genera.</title>
        <authorList>
            <person name="Goeker M."/>
        </authorList>
    </citation>
    <scope>NUCLEOTIDE SEQUENCE [LARGE SCALE GENOMIC DNA]</scope>
    <source>
        <strain evidence="2 3">DSM 25731</strain>
    </source>
</reference>
<dbReference type="RefSeq" id="WP_108114216.1">
    <property type="nucleotide sequence ID" value="NZ_QBKT01000003.1"/>
</dbReference>
<sequence length="290" mass="32964">MKHAKQKFNLVLSFVIAFLLVPALAVAQKKEVVEPGSFETLKTPIILVVALVVAIGLLFLIEKLVPRKVRPIFSVVFLAASVFFGYKTYTSIMAPVEFKQKKVKRYTAVINKLKDIRDAQNAHKTVTGKYAPTFDSLERFIENAKFAIIERRDSSYTEFDKVYKIDKLKEVVIIDTLDFRPVKDSLFKDSDRYKTMKYVPYAKEENTTFKMEIGSKEVNDNYSAPVFKVSVPKEVVLHDLDKDLLDQEKKVVSVDEIDGPVIYVGSLDKVSDTGNWPTSYEIGSGNKKKK</sequence>
<accession>A0A2T6C0Z8</accession>
<dbReference type="Proteomes" id="UP000244090">
    <property type="component" value="Unassembled WGS sequence"/>
</dbReference>
<organism evidence="2 3">
    <name type="scientific">Kordia periserrulae</name>
    <dbReference type="NCBI Taxonomy" id="701523"/>
    <lineage>
        <taxon>Bacteria</taxon>
        <taxon>Pseudomonadati</taxon>
        <taxon>Bacteroidota</taxon>
        <taxon>Flavobacteriia</taxon>
        <taxon>Flavobacteriales</taxon>
        <taxon>Flavobacteriaceae</taxon>
        <taxon>Kordia</taxon>
    </lineage>
</organism>
<keyword evidence="1" id="KW-0812">Transmembrane</keyword>
<dbReference type="EMBL" id="QBKT01000003">
    <property type="protein sequence ID" value="PTX61986.1"/>
    <property type="molecule type" value="Genomic_DNA"/>
</dbReference>
<gene>
    <name evidence="2" type="ORF">C8N46_10383</name>
</gene>
<name>A0A2T6C0Z8_9FLAO</name>
<dbReference type="OrthoDB" id="1466422at2"/>
<evidence type="ECO:0000313" key="2">
    <source>
        <dbReference type="EMBL" id="PTX61986.1"/>
    </source>
</evidence>
<dbReference type="AlphaFoldDB" id="A0A2T6C0Z8"/>
<protein>
    <submittedName>
        <fullName evidence="2">Uncharacterized protein</fullName>
    </submittedName>
</protein>
<keyword evidence="1" id="KW-1133">Transmembrane helix</keyword>
<comment type="caution">
    <text evidence="2">The sequence shown here is derived from an EMBL/GenBank/DDBJ whole genome shotgun (WGS) entry which is preliminary data.</text>
</comment>
<feature type="transmembrane region" description="Helical" evidence="1">
    <location>
        <begin position="43"/>
        <end position="60"/>
    </location>
</feature>
<keyword evidence="3" id="KW-1185">Reference proteome</keyword>
<feature type="transmembrane region" description="Helical" evidence="1">
    <location>
        <begin position="72"/>
        <end position="89"/>
    </location>
</feature>
<evidence type="ECO:0000256" key="1">
    <source>
        <dbReference type="SAM" id="Phobius"/>
    </source>
</evidence>
<evidence type="ECO:0000313" key="3">
    <source>
        <dbReference type="Proteomes" id="UP000244090"/>
    </source>
</evidence>
<keyword evidence="1" id="KW-0472">Membrane</keyword>